<accession>A0AAE4FVK5</accession>
<keyword evidence="2" id="KW-0812">Transmembrane</keyword>
<feature type="compositionally biased region" description="Pro residues" evidence="1">
    <location>
        <begin position="133"/>
        <end position="157"/>
    </location>
</feature>
<feature type="transmembrane region" description="Helical" evidence="2">
    <location>
        <begin position="33"/>
        <end position="57"/>
    </location>
</feature>
<proteinExistence type="predicted"/>
<name>A0AAE4FVK5_9CYAN</name>
<reference evidence="4" key="1">
    <citation type="submission" date="2023-07" db="EMBL/GenBank/DDBJ databases">
        <authorList>
            <person name="Luz R."/>
            <person name="Cordeiro R."/>
            <person name="Fonseca A."/>
            <person name="Goncalves V."/>
        </authorList>
    </citation>
    <scope>NUCLEOTIDE SEQUENCE [LARGE SCALE GENOMIC DNA]</scope>
    <source>
        <strain evidence="4">BACA0444</strain>
    </source>
</reference>
<dbReference type="Pfam" id="PF05137">
    <property type="entry name" value="PilN"/>
    <property type="match status" value="1"/>
</dbReference>
<keyword evidence="4" id="KW-1185">Reference proteome</keyword>
<evidence type="ECO:0000256" key="2">
    <source>
        <dbReference type="SAM" id="Phobius"/>
    </source>
</evidence>
<evidence type="ECO:0000313" key="4">
    <source>
        <dbReference type="Proteomes" id="UP001268256"/>
    </source>
</evidence>
<dbReference type="InterPro" id="IPR007813">
    <property type="entry name" value="PilN"/>
</dbReference>
<keyword evidence="2" id="KW-1133">Transmembrane helix</keyword>
<evidence type="ECO:0000256" key="1">
    <source>
        <dbReference type="SAM" id="MobiDB-lite"/>
    </source>
</evidence>
<sequence length="247" mass="26141">MYVIDINLLRDRPEFGGEVDSGTVGGGTDNTPIIIGGVAAAVFIGLVVLGAAGATYWTSQLQAKKAEVEARLGEVAPKLAELGELKTEVTNITAETKALTTIFNQVKPWSALLRDLAGNTPKGLQITQITQAAPPPPPAPPPAKEGETPPPPPPPPMTSDLTLDGQAESFPDVNDFVLLLQQKSPFLVPNSTRLVSANRESNFIKFQIKTTVSDVPASELLQALEQNGASGLASRIKFLKERGVVTQ</sequence>
<keyword evidence="2" id="KW-0472">Membrane</keyword>
<comment type="caution">
    <text evidence="3">The sequence shown here is derived from an EMBL/GenBank/DDBJ whole genome shotgun (WGS) entry which is preliminary data.</text>
</comment>
<dbReference type="PANTHER" id="PTHR40278">
    <property type="entry name" value="DNA UTILIZATION PROTEIN HOFN"/>
    <property type="match status" value="1"/>
</dbReference>
<feature type="region of interest" description="Disordered" evidence="1">
    <location>
        <begin position="130"/>
        <end position="166"/>
    </location>
</feature>
<gene>
    <name evidence="3" type="ORF">RIF25_14865</name>
</gene>
<dbReference type="RefSeq" id="WP_322879294.1">
    <property type="nucleotide sequence ID" value="NZ_JAVMIP010000021.1"/>
</dbReference>
<protein>
    <submittedName>
        <fullName evidence="3">PilN domain-containing protein</fullName>
    </submittedName>
</protein>
<organism evidence="3 4">
    <name type="scientific">Pseudocalidococcus azoricus BACA0444</name>
    <dbReference type="NCBI Taxonomy" id="2918990"/>
    <lineage>
        <taxon>Bacteria</taxon>
        <taxon>Bacillati</taxon>
        <taxon>Cyanobacteriota</taxon>
        <taxon>Cyanophyceae</taxon>
        <taxon>Acaryochloridales</taxon>
        <taxon>Thermosynechococcaceae</taxon>
        <taxon>Pseudocalidococcus</taxon>
        <taxon>Pseudocalidococcus azoricus</taxon>
    </lineage>
</organism>
<dbReference type="PANTHER" id="PTHR40278:SF1">
    <property type="entry name" value="DNA UTILIZATION PROTEIN HOFN"/>
    <property type="match status" value="1"/>
</dbReference>
<dbReference type="AlphaFoldDB" id="A0AAE4FVK5"/>
<dbReference type="InterPro" id="IPR052534">
    <property type="entry name" value="Extracell_DNA_Util/SecSys_Comp"/>
</dbReference>
<dbReference type="Proteomes" id="UP001268256">
    <property type="component" value="Unassembled WGS sequence"/>
</dbReference>
<evidence type="ECO:0000313" key="3">
    <source>
        <dbReference type="EMBL" id="MDS3862082.1"/>
    </source>
</evidence>
<dbReference type="EMBL" id="JAVMIP010000021">
    <property type="protein sequence ID" value="MDS3862082.1"/>
    <property type="molecule type" value="Genomic_DNA"/>
</dbReference>